<name>A0A369JBV3_HYPMA</name>
<evidence type="ECO:0000313" key="2">
    <source>
        <dbReference type="Proteomes" id="UP000076154"/>
    </source>
</evidence>
<dbReference type="Proteomes" id="UP000076154">
    <property type="component" value="Unassembled WGS sequence"/>
</dbReference>
<dbReference type="OrthoDB" id="3117194at2759"/>
<dbReference type="EMBL" id="LUEZ02000077">
    <property type="protein sequence ID" value="RDB19599.1"/>
    <property type="molecule type" value="Genomic_DNA"/>
</dbReference>
<keyword evidence="2" id="KW-1185">Reference proteome</keyword>
<organism evidence="1 2">
    <name type="scientific">Hypsizygus marmoreus</name>
    <name type="common">White beech mushroom</name>
    <name type="synonym">Agaricus marmoreus</name>
    <dbReference type="NCBI Taxonomy" id="39966"/>
    <lineage>
        <taxon>Eukaryota</taxon>
        <taxon>Fungi</taxon>
        <taxon>Dikarya</taxon>
        <taxon>Basidiomycota</taxon>
        <taxon>Agaricomycotina</taxon>
        <taxon>Agaricomycetes</taxon>
        <taxon>Agaricomycetidae</taxon>
        <taxon>Agaricales</taxon>
        <taxon>Tricholomatineae</taxon>
        <taxon>Lyophyllaceae</taxon>
        <taxon>Hypsizygus</taxon>
    </lineage>
</organism>
<evidence type="ECO:0000313" key="1">
    <source>
        <dbReference type="EMBL" id="RDB19599.1"/>
    </source>
</evidence>
<proteinExistence type="predicted"/>
<comment type="caution">
    <text evidence="1">The sequence shown here is derived from an EMBL/GenBank/DDBJ whole genome shotgun (WGS) entry which is preliminary data.</text>
</comment>
<dbReference type="AlphaFoldDB" id="A0A369JBV3"/>
<dbReference type="InParanoid" id="A0A369JBV3"/>
<accession>A0A369JBV3</accession>
<gene>
    <name evidence="1" type="ORF">Hypma_013272</name>
</gene>
<reference evidence="1" key="1">
    <citation type="submission" date="2018-04" db="EMBL/GenBank/DDBJ databases">
        <title>Whole genome sequencing of Hypsizygus marmoreus.</title>
        <authorList>
            <person name="Choi I.-G."/>
            <person name="Min B."/>
            <person name="Kim J.-G."/>
            <person name="Kim S."/>
            <person name="Oh Y.-L."/>
            <person name="Kong W.-S."/>
            <person name="Park H."/>
            <person name="Jeong J."/>
            <person name="Song E.-S."/>
        </authorList>
    </citation>
    <scope>NUCLEOTIDE SEQUENCE [LARGE SCALE GENOMIC DNA]</scope>
    <source>
        <strain evidence="1">51987-8</strain>
    </source>
</reference>
<sequence>MIFTRRHNLPTVSTILHYHNPSALPLAPILNLTSPTASSTAKGVHWWNDGTDMRPAGFVSPEHPLPACGFFPPSTSYSSFDQNNTEDLPWTTLALSDSNSTEASLGNWSEPRRICKSTKPLGRVLTITRVAGEAMVQRRKMSGRVASTIGHSGYRSRNGQGYPLDSPVDRLTVCFFTGTSQHKVCSKPAISIEVLVLREAFEEDWDQNLCFSGSRLSVEDRT</sequence>
<protein>
    <submittedName>
        <fullName evidence="1">Uncharacterized protein</fullName>
    </submittedName>
</protein>